<gene>
    <name evidence="2" type="ORF">CYMTET_19905</name>
</gene>
<keyword evidence="3" id="KW-1185">Reference proteome</keyword>
<dbReference type="InterPro" id="IPR015925">
    <property type="entry name" value="Ryanodine_IP3_receptor"/>
</dbReference>
<reference evidence="2 3" key="1">
    <citation type="journal article" date="2015" name="Genome Biol. Evol.">
        <title>Comparative Genomics of a Bacterivorous Green Alga Reveals Evolutionary Causalities and Consequences of Phago-Mixotrophic Mode of Nutrition.</title>
        <authorList>
            <person name="Burns J.A."/>
            <person name="Paasch A."/>
            <person name="Narechania A."/>
            <person name="Kim E."/>
        </authorList>
    </citation>
    <scope>NUCLEOTIDE SEQUENCE [LARGE SCALE GENOMIC DNA]</scope>
    <source>
        <strain evidence="2 3">PLY_AMNH</strain>
    </source>
</reference>
<name>A0AAE0G5L1_9CHLO</name>
<feature type="region of interest" description="Disordered" evidence="1">
    <location>
        <begin position="1"/>
        <end position="24"/>
    </location>
</feature>
<proteinExistence type="predicted"/>
<dbReference type="PANTHER" id="PTHR13715:SF99">
    <property type="entry name" value="INOSITOL 1,4,5-TRISPHOSPHATE RECEPTOR-LIKE PROTEIN A"/>
    <property type="match status" value="1"/>
</dbReference>
<dbReference type="EMBL" id="LGRX02009386">
    <property type="protein sequence ID" value="KAK3271767.1"/>
    <property type="molecule type" value="Genomic_DNA"/>
</dbReference>
<feature type="non-terminal residue" evidence="2">
    <location>
        <position position="1"/>
    </location>
</feature>
<evidence type="ECO:0000313" key="2">
    <source>
        <dbReference type="EMBL" id="KAK3271767.1"/>
    </source>
</evidence>
<dbReference type="AlphaFoldDB" id="A0AAE0G5L1"/>
<feature type="compositionally biased region" description="Acidic residues" evidence="1">
    <location>
        <begin position="8"/>
        <end position="17"/>
    </location>
</feature>
<dbReference type="InterPro" id="IPR035910">
    <property type="entry name" value="RyR/IP3R_RIH_dom_sf"/>
</dbReference>
<evidence type="ECO:0000313" key="3">
    <source>
        <dbReference type="Proteomes" id="UP001190700"/>
    </source>
</evidence>
<organism evidence="2 3">
    <name type="scientific">Cymbomonas tetramitiformis</name>
    <dbReference type="NCBI Taxonomy" id="36881"/>
    <lineage>
        <taxon>Eukaryota</taxon>
        <taxon>Viridiplantae</taxon>
        <taxon>Chlorophyta</taxon>
        <taxon>Pyramimonadophyceae</taxon>
        <taxon>Pyramimonadales</taxon>
        <taxon>Pyramimonadaceae</taxon>
        <taxon>Cymbomonas</taxon>
    </lineage>
</organism>
<evidence type="ECO:0000256" key="1">
    <source>
        <dbReference type="SAM" id="MobiDB-lite"/>
    </source>
</evidence>
<accession>A0AAE0G5L1</accession>
<protein>
    <submittedName>
        <fullName evidence="2">Uncharacterized protein</fullName>
    </submittedName>
</protein>
<dbReference type="SUPFAM" id="SSF100909">
    <property type="entry name" value="IP3 receptor type 1 binding core, domain 2"/>
    <property type="match status" value="1"/>
</dbReference>
<sequence>EARPFDASELEPEDWEDERAGVPPSAQQELLKPFEHSVIEQLAHDLLNVDIYTQSSDDDGTNDVTATQLLEVLLDTVQYHKLDIKAKGFMLLDRQLSQRSVMIRHMLKAQVLVYPEVISAYKHFRSAMAVVPQLFGRIISTTDSDSASRSQAFSTCSEIFSHIALMCTPGKTVCLEEGLGASVKSLHKLDKELAGDGMRPEAKGRIVITAEMAAKFQIMLRHIHFHECILNYVEMPLDAQQLESSCQKNNAMLTMLNNALRVLQQFCCADDTGQVVNEQNQLVLFGALPRIMQNAVGASETLFELPRTLRAIVERNNTLCKRFPGRYISEVFTIMNAGKCHPHWLHILKAVVSTSGESPVPSQQDLVMRLLRSSVHSNCEEMSRHLCKDYTGWTHRAAIMADPAQLQGASSVQSSQLLFHIELIDLLSLCCLGDKKSMTRVQMTGLYTFELTMAVLLFLEPYTKKCAPGDVHVNTMYAVKRAHMQFLTQVYLQSFDTELDKTGTFQQVTNFSNGIWDDPSDSQREKCFKLTGVSCEMQYRSLMRMIASELEEVVEAASPAWPNHFIPAKGAAQSSAWPQPLQIPGCPSMKLPASKRPPPAGLAQLSWWCRSMRVPFSSASAGEIAATDLRTCWLRVCGAVLPLLLAYFTHWWGTVFGDTLSVTEQMARLNIARVTVGRIILCLLKLKMMKKMEKYDQGKLLVQQCLDAMKAPAKELGITHINIADTTSPVERSNAFKLKRYRLSWIARPRTTRSMHTMDLNSKSLAEGELLKSAWQQLVEQLANHMQVDLKSLAGVGERKLALMLASESDIQGTSNLNYEDVLSSLCSLLEQASTQEGSSSGRVPVDLMTRLVKSLRGACYVRAASATKLSPDSPLFEEVWVHVTKGHSGLAMPYLKEMQNYMSKRGVVMTAITLVCNNAHTVRAEAMQLLWLLLEGGNNAVQSSIHELLSP</sequence>
<dbReference type="PANTHER" id="PTHR13715">
    <property type="entry name" value="RYANODINE RECEPTOR AND IP3 RECEPTOR"/>
    <property type="match status" value="1"/>
</dbReference>
<dbReference type="GO" id="GO:0006816">
    <property type="term" value="P:calcium ion transport"/>
    <property type="evidence" value="ECO:0007669"/>
    <property type="project" value="InterPro"/>
</dbReference>
<dbReference type="Proteomes" id="UP001190700">
    <property type="component" value="Unassembled WGS sequence"/>
</dbReference>
<comment type="caution">
    <text evidence="2">The sequence shown here is derived from an EMBL/GenBank/DDBJ whole genome shotgun (WGS) entry which is preliminary data.</text>
</comment>